<feature type="domain" description="AP complex mu/sigma subunit" evidence="6">
    <location>
        <begin position="7"/>
        <end position="144"/>
    </location>
</feature>
<dbReference type="InterPro" id="IPR039652">
    <property type="entry name" value="Coatomer_zeta"/>
</dbReference>
<protein>
    <recommendedName>
        <fullName evidence="5">Coatomer subunit zeta</fullName>
    </recommendedName>
</protein>
<dbReference type="Pfam" id="PF01217">
    <property type="entry name" value="Clat_adaptor_s"/>
    <property type="match status" value="1"/>
</dbReference>
<dbReference type="AlphaFoldDB" id="A0AAV1IAP7"/>
<dbReference type="GO" id="GO:0006890">
    <property type="term" value="P:retrograde vesicle-mediated transport, Golgi to endoplasmic reticulum"/>
    <property type="evidence" value="ECO:0007669"/>
    <property type="project" value="UniProtKB-UniRule"/>
</dbReference>
<keyword evidence="5" id="KW-0931">ER-Golgi transport</keyword>
<evidence type="ECO:0000259" key="6">
    <source>
        <dbReference type="Pfam" id="PF01217"/>
    </source>
</evidence>
<gene>
    <name evidence="7" type="ORF">CVIRNUC_007645</name>
</gene>
<accession>A0AAV1IAP7</accession>
<evidence type="ECO:0000256" key="4">
    <source>
        <dbReference type="ARBA" id="ARBA00023136"/>
    </source>
</evidence>
<comment type="subunit">
    <text evidence="5">Oligomeric complex that consists of at least the alpha, beta, beta', gamma, delta, epsilon and zeta subunits.</text>
</comment>
<comment type="subcellular location">
    <subcellularLocation>
        <location evidence="5">Cytoplasm</location>
    </subcellularLocation>
    <subcellularLocation>
        <location evidence="5">Golgi apparatus membrane</location>
        <topology evidence="5">Peripheral membrane protein</topology>
        <orientation evidence="5">Cytoplasmic side</orientation>
    </subcellularLocation>
    <subcellularLocation>
        <location evidence="5">Cytoplasmic vesicle</location>
        <location evidence="5">COPI-coated vesicle membrane</location>
        <topology evidence="5">Peripheral membrane protein</topology>
        <orientation evidence="5">Cytoplasmic side</orientation>
    </subcellularLocation>
    <subcellularLocation>
        <location evidence="1">Endomembrane system</location>
        <topology evidence="1">Peripheral membrane protein</topology>
    </subcellularLocation>
</comment>
<dbReference type="GO" id="GO:0030126">
    <property type="term" value="C:COPI vesicle coat"/>
    <property type="evidence" value="ECO:0007669"/>
    <property type="project" value="UniProtKB-UniRule"/>
</dbReference>
<keyword evidence="5" id="KW-0653">Protein transport</keyword>
<dbReference type="EMBL" id="CAUYUE010000010">
    <property type="protein sequence ID" value="CAK0784441.1"/>
    <property type="molecule type" value="Genomic_DNA"/>
</dbReference>
<name>A0AAV1IAP7_9CHLO</name>
<keyword evidence="4 5" id="KW-0472">Membrane</keyword>
<evidence type="ECO:0000256" key="1">
    <source>
        <dbReference type="ARBA" id="ARBA00004184"/>
    </source>
</evidence>
<evidence type="ECO:0000313" key="8">
    <source>
        <dbReference type="Proteomes" id="UP001314263"/>
    </source>
</evidence>
<dbReference type="GO" id="GO:0006886">
    <property type="term" value="P:intracellular protein transport"/>
    <property type="evidence" value="ECO:0007669"/>
    <property type="project" value="TreeGrafter"/>
</dbReference>
<evidence type="ECO:0000313" key="7">
    <source>
        <dbReference type="EMBL" id="CAK0784441.1"/>
    </source>
</evidence>
<evidence type="ECO:0000256" key="2">
    <source>
        <dbReference type="ARBA" id="ARBA00006972"/>
    </source>
</evidence>
<comment type="function">
    <text evidence="5">The zeta subunit may be involved in regulating the coat assembly and, hence, the rate of biosynthetic protein transport due to its association-dissociation properties with the coatomer complex.</text>
</comment>
<organism evidence="7 8">
    <name type="scientific">Coccomyxa viridis</name>
    <dbReference type="NCBI Taxonomy" id="1274662"/>
    <lineage>
        <taxon>Eukaryota</taxon>
        <taxon>Viridiplantae</taxon>
        <taxon>Chlorophyta</taxon>
        <taxon>core chlorophytes</taxon>
        <taxon>Trebouxiophyceae</taxon>
        <taxon>Trebouxiophyceae incertae sedis</taxon>
        <taxon>Coccomyxaceae</taxon>
        <taxon>Coccomyxa</taxon>
    </lineage>
</organism>
<dbReference type="PANTHER" id="PTHR11043">
    <property type="entry name" value="ZETA-COAT PROTEIN"/>
    <property type="match status" value="1"/>
</dbReference>
<sequence length="148" mass="16648">MDSQGRIQCALIATASGHIIYERFYERFSDVEKADIRSCFQRTQEKLMQNKIECTGRLRSAASVAYIQGDLVYHALGTGEYDELALSETLRFVASALHDVLKKAPSETVLLDNYARVCIVLSEIINEGILEIVDRATLLRALKMKGFE</sequence>
<keyword evidence="5" id="KW-0333">Golgi apparatus</keyword>
<dbReference type="GO" id="GO:0006891">
    <property type="term" value="P:intra-Golgi vesicle-mediated transport"/>
    <property type="evidence" value="ECO:0007669"/>
    <property type="project" value="TreeGrafter"/>
</dbReference>
<reference evidence="7 8" key="1">
    <citation type="submission" date="2023-10" db="EMBL/GenBank/DDBJ databases">
        <authorList>
            <person name="Maclean D."/>
            <person name="Macfadyen A."/>
        </authorList>
    </citation>
    <scope>NUCLEOTIDE SEQUENCE [LARGE SCALE GENOMIC DNA]</scope>
</reference>
<keyword evidence="5" id="KW-0968">Cytoplasmic vesicle</keyword>
<evidence type="ECO:0000256" key="5">
    <source>
        <dbReference type="RuleBase" id="RU366053"/>
    </source>
</evidence>
<dbReference type="Gene3D" id="3.30.450.60">
    <property type="match status" value="1"/>
</dbReference>
<keyword evidence="5" id="KW-0813">Transport</keyword>
<evidence type="ECO:0000256" key="3">
    <source>
        <dbReference type="ARBA" id="ARBA00022490"/>
    </source>
</evidence>
<keyword evidence="8" id="KW-1185">Reference proteome</keyword>
<comment type="similarity">
    <text evidence="2 5">Belongs to the adaptor complexes small subunit family.</text>
</comment>
<proteinExistence type="inferred from homology"/>
<dbReference type="InterPro" id="IPR011012">
    <property type="entry name" value="Longin-like_dom_sf"/>
</dbReference>
<dbReference type="PANTHER" id="PTHR11043:SF1">
    <property type="entry name" value="TSET COMPLEX MEMBER TSTD"/>
    <property type="match status" value="1"/>
</dbReference>
<dbReference type="GO" id="GO:0000139">
    <property type="term" value="C:Golgi membrane"/>
    <property type="evidence" value="ECO:0007669"/>
    <property type="project" value="UniProtKB-SubCell"/>
</dbReference>
<dbReference type="InterPro" id="IPR022775">
    <property type="entry name" value="AP_mu_sigma_su"/>
</dbReference>
<dbReference type="SUPFAM" id="SSF64356">
    <property type="entry name" value="SNARE-like"/>
    <property type="match status" value="1"/>
</dbReference>
<comment type="caution">
    <text evidence="7">The sequence shown here is derived from an EMBL/GenBank/DDBJ whole genome shotgun (WGS) entry which is preliminary data.</text>
</comment>
<keyword evidence="3 5" id="KW-0963">Cytoplasm</keyword>
<dbReference type="Proteomes" id="UP001314263">
    <property type="component" value="Unassembled WGS sequence"/>
</dbReference>